<dbReference type="InterPro" id="IPR020845">
    <property type="entry name" value="AMP-binding_CS"/>
</dbReference>
<dbReference type="InterPro" id="IPR000873">
    <property type="entry name" value="AMP-dep_synth/lig_dom"/>
</dbReference>
<dbReference type="Proteomes" id="UP000018291">
    <property type="component" value="Unassembled WGS sequence"/>
</dbReference>
<dbReference type="InterPro" id="IPR050237">
    <property type="entry name" value="ATP-dep_AMP-bd_enzyme"/>
</dbReference>
<dbReference type="AlphaFoldDB" id="R4Z7R3"/>
<dbReference type="RefSeq" id="WP_012231399.1">
    <property type="nucleotide sequence ID" value="NZ_HG422565.1"/>
</dbReference>
<dbReference type="STRING" id="1229780.BN381_90028"/>
<name>R4Z7R3_9ACTN</name>
<keyword evidence="3" id="KW-0436">Ligase</keyword>
<evidence type="ECO:0000259" key="2">
    <source>
        <dbReference type="Pfam" id="PF13193"/>
    </source>
</evidence>
<feature type="domain" description="AMP-dependent synthetase/ligase" evidence="1">
    <location>
        <begin position="18"/>
        <end position="385"/>
    </location>
</feature>
<dbReference type="PROSITE" id="PS00455">
    <property type="entry name" value="AMP_BINDING"/>
    <property type="match status" value="1"/>
</dbReference>
<gene>
    <name evidence="3" type="ORF">BN381_90028</name>
</gene>
<dbReference type="Gene3D" id="3.40.50.12780">
    <property type="entry name" value="N-terminal domain of ligase-like"/>
    <property type="match status" value="1"/>
</dbReference>
<dbReference type="HOGENOM" id="CLU_000022_59_0_11"/>
<evidence type="ECO:0000313" key="4">
    <source>
        <dbReference type="Proteomes" id="UP000018291"/>
    </source>
</evidence>
<feature type="domain" description="AMP-binding enzyme C-terminal" evidence="2">
    <location>
        <begin position="440"/>
        <end position="516"/>
    </location>
</feature>
<proteinExistence type="predicted"/>
<dbReference type="SUPFAM" id="SSF56801">
    <property type="entry name" value="Acetyl-CoA synthetase-like"/>
    <property type="match status" value="1"/>
</dbReference>
<dbReference type="Gene3D" id="3.30.300.30">
    <property type="match status" value="1"/>
</dbReference>
<dbReference type="GO" id="GO:0016877">
    <property type="term" value="F:ligase activity, forming carbon-sulfur bonds"/>
    <property type="evidence" value="ECO:0007669"/>
    <property type="project" value="UniProtKB-ARBA"/>
</dbReference>
<dbReference type="PANTHER" id="PTHR43767">
    <property type="entry name" value="LONG-CHAIN-FATTY-ACID--COA LIGASE"/>
    <property type="match status" value="1"/>
</dbReference>
<dbReference type="PANTHER" id="PTHR43767:SF12">
    <property type="entry name" value="AMP-DEPENDENT SYNTHETASE AND LIGASE"/>
    <property type="match status" value="1"/>
</dbReference>
<dbReference type="Pfam" id="PF13193">
    <property type="entry name" value="AMP-binding_C"/>
    <property type="match status" value="1"/>
</dbReference>
<evidence type="ECO:0000259" key="1">
    <source>
        <dbReference type="Pfam" id="PF00501"/>
    </source>
</evidence>
<sequence length="537" mass="56550">MVVTQTLGPAVSLAATLAEAAVRFGDAPAVVRWDDEPLGYAGWWQQALAVARWMARRGVSEGDRVALILPSGLEYLVAYAAASALGAVTAGVNPSLAPAERAALVELVDPVLVVSDPTLTDGLPADRNVELVTPCEPGRAPWAAQLEADRCAFQGGGVAGPPPLDGAPQPLPGRAAALVFTSGTTGLPKAARFTEGALSAVAALDLGAIAHRWGGGGPMFVSTQFAHVGLMTKLPWYLRTGTRLHLVNRWRADDVLELVARERMGVIGAVAPQVALMLRSAQMDALDLSAVNLLIVGGAASPTPLVREARERFAAGYTIRYSSTETGGCGLATPPWPEHPGDDRTIGRPRPGIEASIRDDDGAEVPDDSLGELWIRTPSAMSGYWEAPEATAVALSDGWVRTGDLAVREPATPERPGRYRLAGRRGDMYIRGGYNVFPAEVEAVLADHPAVAQVAVVPRVDEVMGEVGVAVVVPRPGLAAPTLESLRRHGEALIARYKLPEAMIMLEALPLGTTGKVDRRLLIELGGRPDRREGSGA</sequence>
<comment type="caution">
    <text evidence="3">The sequence shown here is derived from an EMBL/GenBank/DDBJ whole genome shotgun (WGS) entry which is preliminary data.</text>
</comment>
<organism evidence="3 4">
    <name type="scientific">Candidatus Neomicrothrix parvicella RN1</name>
    <dbReference type="NCBI Taxonomy" id="1229780"/>
    <lineage>
        <taxon>Bacteria</taxon>
        <taxon>Bacillati</taxon>
        <taxon>Actinomycetota</taxon>
        <taxon>Acidimicrobiia</taxon>
        <taxon>Acidimicrobiales</taxon>
        <taxon>Microthrixaceae</taxon>
        <taxon>Candidatus Neomicrothrix</taxon>
    </lineage>
</organism>
<dbReference type="eggNOG" id="COG0318">
    <property type="taxonomic scope" value="Bacteria"/>
</dbReference>
<accession>R4Z7R3</accession>
<reference evidence="3 4" key="1">
    <citation type="journal article" date="2013" name="ISME J.">
        <title>Metabolic model for the filamentous 'Candidatus Microthrix parvicella' based on genomic and metagenomic analyses.</title>
        <authorList>
            <person name="Jon McIlroy S."/>
            <person name="Kristiansen R."/>
            <person name="Albertsen M."/>
            <person name="Michael Karst S."/>
            <person name="Rossetti S."/>
            <person name="Lund Nielsen J."/>
            <person name="Tandoi V."/>
            <person name="James Seviour R."/>
            <person name="Nielsen P.H."/>
        </authorList>
    </citation>
    <scope>NUCLEOTIDE SEQUENCE [LARGE SCALE GENOMIC DNA]</scope>
    <source>
        <strain evidence="3 4">RN1</strain>
    </source>
</reference>
<dbReference type="InterPro" id="IPR045851">
    <property type="entry name" value="AMP-bd_C_sf"/>
</dbReference>
<dbReference type="Pfam" id="PF00501">
    <property type="entry name" value="AMP-binding"/>
    <property type="match status" value="1"/>
</dbReference>
<protein>
    <submittedName>
        <fullName evidence="3">Putative AMP-dependent synthetase and ligase</fullName>
    </submittedName>
</protein>
<dbReference type="InterPro" id="IPR042099">
    <property type="entry name" value="ANL_N_sf"/>
</dbReference>
<dbReference type="EMBL" id="CANL01000087">
    <property type="protein sequence ID" value="CCM65957.1"/>
    <property type="molecule type" value="Genomic_DNA"/>
</dbReference>
<keyword evidence="4" id="KW-1185">Reference proteome</keyword>
<dbReference type="InterPro" id="IPR025110">
    <property type="entry name" value="AMP-bd_C"/>
</dbReference>
<evidence type="ECO:0000313" key="3">
    <source>
        <dbReference type="EMBL" id="CCM65957.1"/>
    </source>
</evidence>